<evidence type="ECO:0000313" key="3">
    <source>
        <dbReference type="Proteomes" id="UP000009077"/>
    </source>
</evidence>
<proteinExistence type="predicted"/>
<accession>A0A0H3MYL1</accession>
<feature type="transmembrane region" description="Helical" evidence="1">
    <location>
        <begin position="93"/>
        <end position="112"/>
    </location>
</feature>
<gene>
    <name evidence="2" type="ordered locus">SSUBM407_1977</name>
</gene>
<dbReference type="AlphaFoldDB" id="A0A0H3MYL1"/>
<evidence type="ECO:0000256" key="1">
    <source>
        <dbReference type="SAM" id="Phobius"/>
    </source>
</evidence>
<feature type="transmembrane region" description="Helical" evidence="1">
    <location>
        <begin position="132"/>
        <end position="155"/>
    </location>
</feature>
<keyword evidence="1" id="KW-1133">Transmembrane helix</keyword>
<keyword evidence="1" id="KW-0812">Transmembrane</keyword>
<dbReference type="HOGENOM" id="CLU_132121_0_0_9"/>
<dbReference type="EMBL" id="FM252032">
    <property type="protein sequence ID" value="CAZ56834.1"/>
    <property type="molecule type" value="Genomic_DNA"/>
</dbReference>
<keyword evidence="3" id="KW-1185">Reference proteome</keyword>
<dbReference type="PATRIC" id="fig|568814.3.peg.2010"/>
<dbReference type="GeneID" id="8154897"/>
<dbReference type="RefSeq" id="WP_012775401.1">
    <property type="nucleotide sequence ID" value="NC_012926.1"/>
</dbReference>
<feature type="transmembrane region" description="Helical" evidence="1">
    <location>
        <begin position="7"/>
        <end position="27"/>
    </location>
</feature>
<reference evidence="2 3" key="1">
    <citation type="journal article" date="2009" name="PLoS ONE">
        <title>Rapid evolution of virulence and drug resistance in the emerging zoonotic pathogen Streptococcus suis.</title>
        <authorList>
            <person name="Holden M.T.G."/>
            <person name="Hauser H."/>
            <person name="Sanders M."/>
            <person name="Ngo T.H."/>
            <person name="Cherevach I."/>
            <person name="Cronin A."/>
            <person name="Goodhead I."/>
            <person name="Mungall K."/>
            <person name="Quail M.A."/>
            <person name="Price C."/>
            <person name="Rabbinowitsch E."/>
            <person name="Sharp S."/>
            <person name="Croucher N.J."/>
            <person name="Chieu T.B."/>
            <person name="Mai N.T.H."/>
            <person name="Diep T.S."/>
            <person name="Chinh N.T."/>
            <person name="Kehoe M."/>
            <person name="Leigh J.A."/>
            <person name="Ward P.N."/>
            <person name="Dowson C.G."/>
            <person name="Whatmore A.M."/>
            <person name="Chanter N."/>
            <person name="Iversen P."/>
            <person name="Gottschalk M."/>
            <person name="Slater J.D."/>
            <person name="Smith H.E."/>
            <person name="Spratt B.G."/>
            <person name="Xu J."/>
            <person name="Ye C."/>
            <person name="Bentley S."/>
            <person name="Barrell B.G."/>
            <person name="Schultsz C."/>
            <person name="Maskell D.J."/>
            <person name="Parkhill J."/>
        </authorList>
    </citation>
    <scope>NUCLEOTIDE SEQUENCE [LARGE SCALE GENOMIC DNA]</scope>
    <source>
        <strain evidence="2 3">BM407</strain>
    </source>
</reference>
<dbReference type="Proteomes" id="UP000009077">
    <property type="component" value="Chromosome"/>
</dbReference>
<evidence type="ECO:0000313" key="2">
    <source>
        <dbReference type="EMBL" id="CAZ56834.1"/>
    </source>
</evidence>
<sequence length="173" mass="19215">MKRPIHLYIFVILSSIASILRLFSAFVSTFNEERLRTSVQGVVGIDVEELILVSRETANLQTGIIQKTAALVMFGLLIAVIVFLFMKKNELASYLYIGYLFSTLLLNTYSYLAGKGIANLYSDAALRDVTAAGMLGAYILNIVLFAIYFGVTVFFHLRKPKEKPSTAINSTDI</sequence>
<keyword evidence="1" id="KW-0472">Membrane</keyword>
<feature type="transmembrane region" description="Helical" evidence="1">
    <location>
        <begin position="64"/>
        <end position="86"/>
    </location>
</feature>
<name>A0A0H3MYL1_STRS4</name>
<dbReference type="KEGG" id="ssb:SSUBM407_1977"/>
<organism evidence="2 3">
    <name type="scientific">Streptococcus suis (strain BM407)</name>
    <dbReference type="NCBI Taxonomy" id="568814"/>
    <lineage>
        <taxon>Bacteria</taxon>
        <taxon>Bacillati</taxon>
        <taxon>Bacillota</taxon>
        <taxon>Bacilli</taxon>
        <taxon>Lactobacillales</taxon>
        <taxon>Streptococcaceae</taxon>
        <taxon>Streptococcus</taxon>
    </lineage>
</organism>
<protein>
    <submittedName>
        <fullName evidence="2">Membrane protein</fullName>
    </submittedName>
</protein>